<keyword evidence="4 5" id="KW-0496">Mitochondrion</keyword>
<evidence type="ECO:0000313" key="2">
    <source>
        <dbReference type="EMBL" id="KAG6383902.1"/>
    </source>
</evidence>
<geneLocation type="mitochondrion" evidence="4"/>
<reference evidence="4" key="2">
    <citation type="submission" date="2020-08" db="EMBL/GenBank/DDBJ databases">
        <title>Plant Genome Project.</title>
        <authorList>
            <person name="Zhang R.-G."/>
        </authorList>
    </citation>
    <scope>NUCLEOTIDE SEQUENCE</scope>
    <source>
        <strain evidence="4">Huo1</strain>
        <tissue evidence="4">Leaf</tissue>
    </source>
</reference>
<sequence>MNTSTVVNALLLAGTGSSSSYSLIVNHNMPFDAADSPIASFSQELFFHKELLRAQHIMIAVFVFYLRPVRAAGHSSKARVNGLRSSLDETPS</sequence>
<keyword evidence="5" id="KW-1185">Reference proteome</keyword>
<feature type="region of interest" description="Disordered" evidence="1">
    <location>
        <begin position="73"/>
        <end position="92"/>
    </location>
</feature>
<dbReference type="EMBL" id="PNBA02000359">
    <property type="protein sequence ID" value="KAG6383902.1"/>
    <property type="molecule type" value="Genomic_DNA"/>
</dbReference>
<reference evidence="4" key="1">
    <citation type="submission" date="2018-01" db="EMBL/GenBank/DDBJ databases">
        <authorList>
            <person name="Mao J.F."/>
        </authorList>
    </citation>
    <scope>NUCLEOTIDE SEQUENCE</scope>
    <source>
        <strain evidence="4">Huo1</strain>
        <tissue evidence="4">Leaf</tissue>
    </source>
</reference>
<dbReference type="EMBL" id="PNBA02000024">
    <property type="protein sequence ID" value="KAG6384665.1"/>
    <property type="molecule type" value="Genomic_DNA"/>
</dbReference>
<gene>
    <name evidence="4" type="ORF">SASPL_155517</name>
    <name evidence="2" type="ORF">SASPL_156324</name>
    <name evidence="3" type="ORF">SASPL_156357</name>
</gene>
<protein>
    <submittedName>
        <fullName evidence="4">Uncharacterized protein</fullName>
    </submittedName>
</protein>
<dbReference type="AlphaFoldDB" id="A0A8X8VYE3"/>
<evidence type="ECO:0000256" key="1">
    <source>
        <dbReference type="SAM" id="MobiDB-lite"/>
    </source>
</evidence>
<dbReference type="EMBL" id="PNBA02000359">
    <property type="protein sequence ID" value="KAG6383928.1"/>
    <property type="molecule type" value="Genomic_DNA"/>
</dbReference>
<comment type="caution">
    <text evidence="4">The sequence shown here is derived from an EMBL/GenBank/DDBJ whole genome shotgun (WGS) entry which is preliminary data.</text>
</comment>
<accession>A0A8X8VYE3</accession>
<name>A0A8X8VYE3_SALSN</name>
<organism evidence="4">
    <name type="scientific">Salvia splendens</name>
    <name type="common">Scarlet sage</name>
    <dbReference type="NCBI Taxonomy" id="180675"/>
    <lineage>
        <taxon>Eukaryota</taxon>
        <taxon>Viridiplantae</taxon>
        <taxon>Streptophyta</taxon>
        <taxon>Embryophyta</taxon>
        <taxon>Tracheophyta</taxon>
        <taxon>Spermatophyta</taxon>
        <taxon>Magnoliopsida</taxon>
        <taxon>eudicotyledons</taxon>
        <taxon>Gunneridae</taxon>
        <taxon>Pentapetalae</taxon>
        <taxon>asterids</taxon>
        <taxon>lamiids</taxon>
        <taxon>Lamiales</taxon>
        <taxon>Lamiaceae</taxon>
        <taxon>Nepetoideae</taxon>
        <taxon>Mentheae</taxon>
        <taxon>Salviinae</taxon>
        <taxon>Salvia</taxon>
        <taxon>Salvia subgen. Calosphace</taxon>
        <taxon>core Calosphace</taxon>
    </lineage>
</organism>
<dbReference type="Proteomes" id="UP000298416">
    <property type="component" value="Unassembled WGS sequence"/>
</dbReference>
<proteinExistence type="predicted"/>
<evidence type="ECO:0000313" key="4">
    <source>
        <dbReference type="EMBL" id="KAG6384665.1"/>
    </source>
</evidence>
<evidence type="ECO:0000313" key="5">
    <source>
        <dbReference type="Proteomes" id="UP000298416"/>
    </source>
</evidence>
<evidence type="ECO:0000313" key="3">
    <source>
        <dbReference type="EMBL" id="KAG6383928.1"/>
    </source>
</evidence>